<name>U3BFL3_VIBPR</name>
<dbReference type="InterPro" id="IPR050706">
    <property type="entry name" value="Cyclic-di-GMP_PDE-like"/>
</dbReference>
<dbReference type="CDD" id="cd01948">
    <property type="entry name" value="EAL"/>
    <property type="match status" value="1"/>
</dbReference>
<protein>
    <recommendedName>
        <fullName evidence="6">Two-component response regulator</fullName>
    </recommendedName>
</protein>
<dbReference type="GO" id="GO:0000160">
    <property type="term" value="P:phosphorelay signal transduction system"/>
    <property type="evidence" value="ECO:0007669"/>
    <property type="project" value="InterPro"/>
</dbReference>
<dbReference type="SMART" id="SM00448">
    <property type="entry name" value="REC"/>
    <property type="match status" value="1"/>
</dbReference>
<feature type="modified residue" description="4-aspartylphosphate" evidence="1">
    <location>
        <position position="57"/>
    </location>
</feature>
<keyword evidence="5" id="KW-1185">Reference proteome</keyword>
<dbReference type="Proteomes" id="UP000016570">
    <property type="component" value="Unassembled WGS sequence"/>
</dbReference>
<feature type="domain" description="Response regulatory" evidence="2">
    <location>
        <begin position="7"/>
        <end position="127"/>
    </location>
</feature>
<accession>U3BFL3</accession>
<dbReference type="InterPro" id="IPR001789">
    <property type="entry name" value="Sig_transdc_resp-reg_receiver"/>
</dbReference>
<dbReference type="InterPro" id="IPR011006">
    <property type="entry name" value="CheY-like_superfamily"/>
</dbReference>
<dbReference type="InterPro" id="IPR035919">
    <property type="entry name" value="EAL_sf"/>
</dbReference>
<dbReference type="SMART" id="SM00052">
    <property type="entry name" value="EAL"/>
    <property type="match status" value="1"/>
</dbReference>
<evidence type="ECO:0000259" key="2">
    <source>
        <dbReference type="PROSITE" id="PS50110"/>
    </source>
</evidence>
<dbReference type="RefSeq" id="WP_021706468.1">
    <property type="nucleotide sequence ID" value="NZ_BATJ01000015.1"/>
</dbReference>
<evidence type="ECO:0000313" key="5">
    <source>
        <dbReference type="Proteomes" id="UP000016570"/>
    </source>
</evidence>
<dbReference type="SUPFAM" id="SSF52172">
    <property type="entry name" value="CheY-like"/>
    <property type="match status" value="1"/>
</dbReference>
<dbReference type="GO" id="GO:0071111">
    <property type="term" value="F:cyclic-guanylate-specific phosphodiesterase activity"/>
    <property type="evidence" value="ECO:0007669"/>
    <property type="project" value="InterPro"/>
</dbReference>
<dbReference type="Pfam" id="PF00563">
    <property type="entry name" value="EAL"/>
    <property type="match status" value="1"/>
</dbReference>
<evidence type="ECO:0000259" key="3">
    <source>
        <dbReference type="PROSITE" id="PS50883"/>
    </source>
</evidence>
<dbReference type="PANTHER" id="PTHR33121:SF70">
    <property type="entry name" value="SIGNALING PROTEIN YKOW"/>
    <property type="match status" value="1"/>
</dbReference>
<dbReference type="eggNOG" id="COG5001">
    <property type="taxonomic scope" value="Bacteria"/>
</dbReference>
<dbReference type="EMBL" id="BATJ01000015">
    <property type="protein sequence ID" value="GAD68499.1"/>
    <property type="molecule type" value="Genomic_DNA"/>
</dbReference>
<reference evidence="4 5" key="1">
    <citation type="submission" date="2013-09" db="EMBL/GenBank/DDBJ databases">
        <title>Whole genome shotgun sequence of Vibrio proteolyticus NBRC 13287.</title>
        <authorList>
            <person name="Isaki S."/>
            <person name="Hosoyama A."/>
            <person name="Numata M."/>
            <person name="Hashimoto M."/>
            <person name="Hosoyama Y."/>
            <person name="Tsuchikane K."/>
            <person name="Noguchi M."/>
            <person name="Hirakata S."/>
            <person name="Ichikawa N."/>
            <person name="Ohji S."/>
            <person name="Yamazoe A."/>
            <person name="Fujita N."/>
        </authorList>
    </citation>
    <scope>NUCLEOTIDE SEQUENCE [LARGE SCALE GENOMIC DNA]</scope>
    <source>
        <strain evidence="4 5">NBRC 13287</strain>
    </source>
</reference>
<dbReference type="PROSITE" id="PS50883">
    <property type="entry name" value="EAL"/>
    <property type="match status" value="1"/>
</dbReference>
<dbReference type="InterPro" id="IPR001633">
    <property type="entry name" value="EAL_dom"/>
</dbReference>
<sequence length="401" mass="44821">MSITHSSILVVDDQQIIRHTLALCLGNLGIQNIHEAENGKQAKDLIACHTFDAIFCDLDMPIEDGFEVLRFLGESKFTGAVIIISSQEQEVLASTSNLARLYDLRIIGCVEKPITFQIVQKVIDTIRMLPNPNNKAKRYRELTEEELTHHLNSDHLEAYFQPQLDLRTKKVKGLEALVRIIDENDLLIYPDSFIPAAEKSATLILNLTQRVIEKALTSFAKEFPNRKSLTLAFNISGKVLENQAFPKWLSHIVNSHGIPPQQIICELTETAIAPDPTTIDIQMLRLKMMQFKLSIDDFGTGYSSIAKLHAIPFNELKIDKSFVFDCLTNAKSAAIVEQSIKMAKAMGIEVVAEGIETNDVEDFLLKAGCDSGQGYLYSKPGPLDEIASLIRTPIPNKERTE</sequence>
<dbReference type="AlphaFoldDB" id="U3BFL3"/>
<dbReference type="Gene3D" id="3.20.20.450">
    <property type="entry name" value="EAL domain"/>
    <property type="match status" value="1"/>
</dbReference>
<gene>
    <name evidence="4" type="ORF">VPR01S_15_00170</name>
</gene>
<dbReference type="PANTHER" id="PTHR33121">
    <property type="entry name" value="CYCLIC DI-GMP PHOSPHODIESTERASE PDEF"/>
    <property type="match status" value="1"/>
</dbReference>
<evidence type="ECO:0008006" key="6">
    <source>
        <dbReference type="Google" id="ProtNLM"/>
    </source>
</evidence>
<keyword evidence="1" id="KW-0597">Phosphoprotein</keyword>
<dbReference type="Pfam" id="PF00072">
    <property type="entry name" value="Response_reg"/>
    <property type="match status" value="1"/>
</dbReference>
<comment type="caution">
    <text evidence="4">The sequence shown here is derived from an EMBL/GenBank/DDBJ whole genome shotgun (WGS) entry which is preliminary data.</text>
</comment>
<evidence type="ECO:0000313" key="4">
    <source>
        <dbReference type="EMBL" id="GAD68499.1"/>
    </source>
</evidence>
<feature type="domain" description="EAL" evidence="3">
    <location>
        <begin position="140"/>
        <end position="394"/>
    </location>
</feature>
<organism evidence="4 5">
    <name type="scientific">Vibrio proteolyticus NBRC 13287</name>
    <dbReference type="NCBI Taxonomy" id="1219065"/>
    <lineage>
        <taxon>Bacteria</taxon>
        <taxon>Pseudomonadati</taxon>
        <taxon>Pseudomonadota</taxon>
        <taxon>Gammaproteobacteria</taxon>
        <taxon>Vibrionales</taxon>
        <taxon>Vibrionaceae</taxon>
        <taxon>Vibrio</taxon>
    </lineage>
</organism>
<dbReference type="Gene3D" id="3.40.50.2300">
    <property type="match status" value="1"/>
</dbReference>
<dbReference type="STRING" id="1219065.VPR01S_15_00170"/>
<proteinExistence type="predicted"/>
<dbReference type="PROSITE" id="PS50110">
    <property type="entry name" value="RESPONSE_REGULATORY"/>
    <property type="match status" value="1"/>
</dbReference>
<dbReference type="SUPFAM" id="SSF141868">
    <property type="entry name" value="EAL domain-like"/>
    <property type="match status" value="1"/>
</dbReference>
<evidence type="ECO:0000256" key="1">
    <source>
        <dbReference type="PROSITE-ProRule" id="PRU00169"/>
    </source>
</evidence>